<feature type="domain" description="ABC transporter" evidence="12">
    <location>
        <begin position="1140"/>
        <end position="1394"/>
    </location>
</feature>
<feature type="compositionally biased region" description="Basic residues" evidence="10">
    <location>
        <begin position="458"/>
        <end position="471"/>
    </location>
</feature>
<dbReference type="Proteomes" id="UP001056012">
    <property type="component" value="Chromosome 7"/>
</dbReference>
<evidence type="ECO:0000256" key="1">
    <source>
        <dbReference type="ARBA" id="ARBA00004141"/>
    </source>
</evidence>
<feature type="transmembrane region" description="Helical" evidence="11">
    <location>
        <begin position="1616"/>
        <end position="1635"/>
    </location>
</feature>
<feature type="compositionally biased region" description="Polar residues" evidence="10">
    <location>
        <begin position="150"/>
        <end position="159"/>
    </location>
</feature>
<dbReference type="InterPro" id="IPR034001">
    <property type="entry name" value="ABCG_PDR_1"/>
</dbReference>
<feature type="region of interest" description="Disordered" evidence="10">
    <location>
        <begin position="2487"/>
        <end position="2548"/>
    </location>
</feature>
<keyword evidence="8 11" id="KW-0472">Membrane</keyword>
<keyword evidence="6" id="KW-0067">ATP-binding</keyword>
<feature type="region of interest" description="Disordered" evidence="10">
    <location>
        <begin position="1056"/>
        <end position="1078"/>
    </location>
</feature>
<evidence type="ECO:0000256" key="11">
    <source>
        <dbReference type="SAM" id="Phobius"/>
    </source>
</evidence>
<feature type="transmembrane region" description="Helical" evidence="11">
    <location>
        <begin position="2339"/>
        <end position="2358"/>
    </location>
</feature>
<feature type="compositionally biased region" description="Basic and acidic residues" evidence="10">
    <location>
        <begin position="168"/>
        <end position="192"/>
    </location>
</feature>
<organism evidence="13 14">
    <name type="scientific">Curvularia clavata</name>
    <dbReference type="NCBI Taxonomy" id="95742"/>
    <lineage>
        <taxon>Eukaryota</taxon>
        <taxon>Fungi</taxon>
        <taxon>Dikarya</taxon>
        <taxon>Ascomycota</taxon>
        <taxon>Pezizomycotina</taxon>
        <taxon>Dothideomycetes</taxon>
        <taxon>Pleosporomycetidae</taxon>
        <taxon>Pleosporales</taxon>
        <taxon>Pleosporineae</taxon>
        <taxon>Pleosporaceae</taxon>
        <taxon>Curvularia</taxon>
    </lineage>
</organism>
<comment type="subcellular location">
    <subcellularLocation>
        <location evidence="1">Membrane</location>
        <topology evidence="1">Multi-pass membrane protein</topology>
    </subcellularLocation>
</comment>
<dbReference type="PROSITE" id="PS50893">
    <property type="entry name" value="ABC_TRANSPORTER_2"/>
    <property type="match status" value="2"/>
</dbReference>
<dbReference type="GO" id="GO:0016887">
    <property type="term" value="F:ATP hydrolysis activity"/>
    <property type="evidence" value="ECO:0007669"/>
    <property type="project" value="InterPro"/>
</dbReference>
<feature type="transmembrane region" description="Helical" evidence="11">
    <location>
        <begin position="852"/>
        <end position="875"/>
    </location>
</feature>
<feature type="transmembrane region" description="Helical" evidence="11">
    <location>
        <begin position="1539"/>
        <end position="1561"/>
    </location>
</feature>
<feature type="transmembrane region" description="Helical" evidence="11">
    <location>
        <begin position="563"/>
        <end position="585"/>
    </location>
</feature>
<feature type="compositionally biased region" description="Basic and acidic residues" evidence="10">
    <location>
        <begin position="994"/>
        <end position="1004"/>
    </location>
</feature>
<protein>
    <submittedName>
        <fullName evidence="13">Multidrug resistance abc</fullName>
    </submittedName>
</protein>
<dbReference type="Pfam" id="PF05346">
    <property type="entry name" value="DUF747"/>
    <property type="match status" value="1"/>
</dbReference>
<dbReference type="Pfam" id="PF19055">
    <property type="entry name" value="ABC2_membrane_7"/>
    <property type="match status" value="1"/>
</dbReference>
<feature type="transmembrane region" description="Helical" evidence="11">
    <location>
        <begin position="1759"/>
        <end position="1779"/>
    </location>
</feature>
<keyword evidence="9" id="KW-0175">Coiled coil</keyword>
<feature type="transmembrane region" description="Helical" evidence="11">
    <location>
        <begin position="2459"/>
        <end position="2479"/>
    </location>
</feature>
<keyword evidence="3" id="KW-0813">Transport</keyword>
<feature type="compositionally biased region" description="Basic and acidic residues" evidence="10">
    <location>
        <begin position="252"/>
        <end position="272"/>
    </location>
</feature>
<feature type="compositionally biased region" description="Polar residues" evidence="10">
    <location>
        <begin position="1060"/>
        <end position="1072"/>
    </location>
</feature>
<evidence type="ECO:0000256" key="6">
    <source>
        <dbReference type="ARBA" id="ARBA00022840"/>
    </source>
</evidence>
<dbReference type="EMBL" id="CP089280">
    <property type="protein sequence ID" value="USP81564.1"/>
    <property type="molecule type" value="Genomic_DNA"/>
</dbReference>
<evidence type="ECO:0000259" key="12">
    <source>
        <dbReference type="PROSITE" id="PS50893"/>
    </source>
</evidence>
<dbReference type="InterPro" id="IPR034003">
    <property type="entry name" value="ABCG_PDR_2"/>
</dbReference>
<feature type="domain" description="ABC transporter" evidence="12">
    <location>
        <begin position="1841"/>
        <end position="2083"/>
    </location>
</feature>
<evidence type="ECO:0000256" key="3">
    <source>
        <dbReference type="ARBA" id="ARBA00022448"/>
    </source>
</evidence>
<dbReference type="PROSITE" id="PS00211">
    <property type="entry name" value="ABC_TRANSPORTER_1"/>
    <property type="match status" value="1"/>
</dbReference>
<feature type="compositionally biased region" description="Polar residues" evidence="10">
    <location>
        <begin position="2491"/>
        <end position="2516"/>
    </location>
</feature>
<keyword evidence="5" id="KW-0547">Nucleotide-binding</keyword>
<feature type="transmembrane region" description="Helical" evidence="11">
    <location>
        <begin position="2187"/>
        <end position="2208"/>
    </location>
</feature>
<feature type="compositionally biased region" description="Basic and acidic residues" evidence="10">
    <location>
        <begin position="73"/>
        <end position="120"/>
    </location>
</feature>
<comment type="similarity">
    <text evidence="2">Belongs to the ABC transporter superfamily. ABCG family. PDR (TC 3.A.1.205) subfamily.</text>
</comment>
<evidence type="ECO:0000313" key="14">
    <source>
        <dbReference type="Proteomes" id="UP001056012"/>
    </source>
</evidence>
<keyword evidence="7 11" id="KW-1133">Transmembrane helix</keyword>
<reference evidence="13" key="1">
    <citation type="submission" date="2021-12" db="EMBL/GenBank/DDBJ databases">
        <title>Curvularia clavata genome.</title>
        <authorList>
            <person name="Cao Y."/>
        </authorList>
    </citation>
    <scope>NUCLEOTIDE SEQUENCE</scope>
    <source>
        <strain evidence="13">Yc1106</strain>
    </source>
</reference>
<gene>
    <name evidence="13" type="ORF">yc1106_08838</name>
</gene>
<dbReference type="InterPro" id="IPR043926">
    <property type="entry name" value="ABCG_dom"/>
</dbReference>
<proteinExistence type="inferred from homology"/>
<feature type="region of interest" description="Disordered" evidence="10">
    <location>
        <begin position="1"/>
        <end position="272"/>
    </location>
</feature>
<dbReference type="GO" id="GO:0140359">
    <property type="term" value="F:ABC-type transporter activity"/>
    <property type="evidence" value="ECO:0007669"/>
    <property type="project" value="InterPro"/>
</dbReference>
<dbReference type="Pfam" id="PF14510">
    <property type="entry name" value="ABC_trans_N"/>
    <property type="match status" value="1"/>
</dbReference>
<dbReference type="SUPFAM" id="SSF52540">
    <property type="entry name" value="P-loop containing nucleoside triphosphate hydrolases"/>
    <property type="match status" value="2"/>
</dbReference>
<dbReference type="InterPro" id="IPR003439">
    <property type="entry name" value="ABC_transporter-like_ATP-bd"/>
</dbReference>
<name>A0A9Q9DX52_CURCL</name>
<feature type="region of interest" description="Disordered" evidence="10">
    <location>
        <begin position="458"/>
        <end position="479"/>
    </location>
</feature>
<dbReference type="PANTHER" id="PTHR19241">
    <property type="entry name" value="ATP-BINDING CASSETTE TRANSPORTER"/>
    <property type="match status" value="1"/>
</dbReference>
<feature type="region of interest" description="Disordered" evidence="10">
    <location>
        <begin position="928"/>
        <end position="955"/>
    </location>
</feature>
<keyword evidence="14" id="KW-1185">Reference proteome</keyword>
<dbReference type="FunFam" id="3.40.50.300:FF:000054">
    <property type="entry name" value="ABC multidrug transporter atrF"/>
    <property type="match status" value="1"/>
</dbReference>
<dbReference type="InterPro" id="IPR029481">
    <property type="entry name" value="ABC_trans_N"/>
</dbReference>
<evidence type="ECO:0000313" key="13">
    <source>
        <dbReference type="EMBL" id="USP81564.1"/>
    </source>
</evidence>
<evidence type="ECO:0000256" key="8">
    <source>
        <dbReference type="ARBA" id="ARBA00023136"/>
    </source>
</evidence>
<evidence type="ECO:0000256" key="5">
    <source>
        <dbReference type="ARBA" id="ARBA00022741"/>
    </source>
</evidence>
<feature type="transmembrane region" description="Helical" evidence="11">
    <location>
        <begin position="2308"/>
        <end position="2327"/>
    </location>
</feature>
<feature type="region of interest" description="Disordered" evidence="10">
    <location>
        <begin position="402"/>
        <end position="442"/>
    </location>
</feature>
<dbReference type="VEuPathDB" id="FungiDB:yc1106_08838"/>
<dbReference type="Pfam" id="PF06422">
    <property type="entry name" value="PDR_CDR"/>
    <property type="match status" value="1"/>
</dbReference>
<evidence type="ECO:0000256" key="4">
    <source>
        <dbReference type="ARBA" id="ARBA00022692"/>
    </source>
</evidence>
<feature type="compositionally biased region" description="Basic and acidic residues" evidence="10">
    <location>
        <begin position="1028"/>
        <end position="1037"/>
    </location>
</feature>
<feature type="compositionally biased region" description="Polar residues" evidence="10">
    <location>
        <begin position="62"/>
        <end position="71"/>
    </location>
</feature>
<feature type="transmembrane region" description="Helical" evidence="11">
    <location>
        <begin position="1647"/>
        <end position="1666"/>
    </location>
</feature>
<dbReference type="InterPro" id="IPR013525">
    <property type="entry name" value="ABC2_TM"/>
</dbReference>
<feature type="transmembrane region" description="Helical" evidence="11">
    <location>
        <begin position="1507"/>
        <end position="1527"/>
    </location>
</feature>
<sequence>MNGADTRTPGELNTKEQPLPTPTTSPEPDDAAPPSGRRNHDEAQDEALQSIANGTKDETGSAVGSNVTSRRPSAHEEAILSDTSEKIRPIKRPGDGRRRSSVSDHDKMLKLSPRQIHELTSEPASIPVRAATPIIEDELEDATPLEAMDDQSNSKSQSAVLEPPIEFNDTKRDSKKDRGSRGRESNQEKETLVIKTPSTELRNGRPMALSRSVTTPALVQRTTSRSRSRAHTHTKEAEGRRQNRHVPPPLDMQHKEEASKGTERHRESRDMRDHVSPIALPLPPMSMPTFLSLELSASRPSPLYIYRPATTEFPYESSEIKYERLLNFLKIPLKIEIILGFGAFACLDAWMHVLTILPLRFLLAIAILIKWWGSVIVKEFRDLWAFVYNGLPRVWQRRKHADAPTPLATPAEEDPPSMSRKTSSSAVPSATSTARQDPRASTSFTFPDLKELKELKARRPRNSRFRHRRTKSTPSTLQPSHKADMLKGLLVIASCFVLMRFDASRMYHGIRGQSAIKLYVIYNVLEVCDRLLSAMGQDVLECLFSRETLDRNPDGRSKVLRPLAMFSLALVYTVAHATALFYQVITLNVAVNSYSNALLTLLMSNQFVEIKGTVFKKFEKENLFQITCADIVERFQLWLMLLIIAMRNVVEVGGLSIQSSETSWTAMFTGSANASTGTAFKASSIIPMSFTIFPKYIAQVLNPFLLVLGSEMFVDWLKHAYITKFNQYKPEVYSKFLDVLAKDYYSNAFADADLTRRLGLPVIPLSCLFIRAAIQTYHMFIALHMPAPLHATTTSLTEDASSSPATTAALAHIDHVFRRALGRSSFGAGLASKPWYHPFSYTLDDVIAASTMLLVFLVIYLILLAFKLLLGMMLLSVSRNRYRGMQEREKMNVETGGKRIGGWGVVDVDEEKRKIIYEDDPEALKRLRERDEKGRRKEAEERERGTSFGHVSRPWPLSGDTLAAMSLVGNFTSNFDREAVSGGAPSPEMMAEQQRQHYDERDPQTAESDASTIAAGEGSPPSHHNRSDHKNASHNTRDEDEIAETMRREDAVHQLARRLTAQSHQSSAQGNPFNAPPNSALDPNGENFNARAWTKAMLNLQLQDENAPPVRTAGVAFRNLNVHGFGSDADYQKSVGNVWLEGPSLVKKLMGDKGRKINILQNCDGLVEAGEMLVVLGPPGSGCSTFLKTMTGETHGFFVDQNSNINYQGISPELMNKNYRGEAIYTAEVDVHFPMMTVGETLYFAAQARRPRHIPGGVSVQQYAEHQRDVIMALYGISHTLNTRVGNDFLRGVSGGERKRVTIAEASLSRAPLQAWDNSTRGLDSANAIEFCKTLRMETEINGSTALVAIYQAPQAAYDLFDKALVLYEGRQIFFGKTTDAKAYFVNMGFHCPDRQTDADFLTSMTSPLERIVREGFEGRVPRTPDEFGQRWLDSPERAALLQEIEAYEQKYPIGGEASQRFKESRQLQKAKGQRETSPYTLSYTDQVKLCLWRGFVRLKADPSITLTQLIANSIMALIISSVFYNLQPTTSSFYSRSALLFFAILMNAFGSALEILTLYAQRPIVEKHSRYALYHPSAEAFASMLTDMPYKILNAITFNLVLYFMTNLRREPGNFFFFVLISFTLTLVMSMFFRSIAALSRSLVQALAPAAILILGLVMYTGFAIPPSYMLGWSSWIRYINPVSYGFEALMVNEFHNRRFECTDYIPTSGSLPALSVYDNVSGSQRACRAIGSVPGQTYVEGDAYINSSFNYYASHKWRNFGIMWVFMFGLMFVYLAGTEYITAKKSKGEVLVFRRGHKLATPKSKSQEDLEAADPGRNVTVQNDNSDNIAIIERQTAIFQWEDVCYDITIKKEPRRILDHVDGWVKPGTLTALMGVSGAGKTTLLDCLATRTTMGVITGQMLVDGKPRDESFQRKTGYAQQQDLHLSTSTVREALIFSAVLRQPAHVSRQEKVEYVEEVIKLLEMTEYADAVVGVPGEGLNVEQRKRLTIGVELAAKPALLLFLDEPTSGLDSQTSWAILDLLDKLKKNGQAILCTIHQPSAMLFQRFDRLLFLARGGRTVYYGDIGENSQILVDYFVRNGGPPCPPDANPAEWMLEVIGAAPGSHTDIDWHQTWRQSAEYREVKRHLAELKSERGQAEALQRTLSAQKREDKAAYREFAAPFVVQLRETLVRVFQQYWRTPSYIYSKTFLCVLSALFIGFSLFQMPNTQTGLQNQMFGIFMLLTIFGQLVQQIMPHFVTQRALYEVRERPSKAYSWKAFMIANIVVELPWNSLMAVLIFFCWYYPIGLYKNAEYTDAVALRGFQLFLFVWMFLLFTSTFTHMVIAGMDHAETGGNVANLMFSLCLIFCGVLAQPSQFPRFWIFMYRVSPFTYMVSGMLSAGLANSQVNCAQNELIHFDPPQGQTCGEYMQPWISVSGGKMLNQNATSDCNFCAIQDTNVFLKSISSSYSDLWRNFGLLWVYVIFNIAAALTFYYLIRMPRPKKEKEVSPNTAANATTADEPSRAGSSHNSDSGRQGEKDSETARYASITGANTPPQQPTEISEKA</sequence>
<dbReference type="Pfam" id="PF00005">
    <property type="entry name" value="ABC_tran"/>
    <property type="match status" value="2"/>
</dbReference>
<accession>A0A9Q9DX52</accession>
<dbReference type="GO" id="GO:0016020">
    <property type="term" value="C:membrane"/>
    <property type="evidence" value="ECO:0007669"/>
    <property type="project" value="UniProtKB-SubCell"/>
</dbReference>
<feature type="compositionally biased region" description="Polar residues" evidence="10">
    <location>
        <begin position="2532"/>
        <end position="2548"/>
    </location>
</feature>
<feature type="coiled-coil region" evidence="9">
    <location>
        <begin position="2123"/>
        <end position="2153"/>
    </location>
</feature>
<feature type="compositionally biased region" description="Low complexity" evidence="10">
    <location>
        <begin position="422"/>
        <end position="434"/>
    </location>
</feature>
<evidence type="ECO:0000256" key="7">
    <source>
        <dbReference type="ARBA" id="ARBA00022989"/>
    </source>
</evidence>
<dbReference type="InterPro" id="IPR010929">
    <property type="entry name" value="PDR_CDR_ABC"/>
</dbReference>
<dbReference type="Pfam" id="PF01061">
    <property type="entry name" value="ABC2_membrane"/>
    <property type="match status" value="2"/>
</dbReference>
<keyword evidence="4 11" id="KW-0812">Transmembrane</keyword>
<evidence type="ECO:0000256" key="10">
    <source>
        <dbReference type="SAM" id="MobiDB-lite"/>
    </source>
</evidence>
<feature type="region of interest" description="Disordered" evidence="10">
    <location>
        <begin position="978"/>
        <end position="1041"/>
    </location>
</feature>
<evidence type="ECO:0000256" key="2">
    <source>
        <dbReference type="ARBA" id="ARBA00006012"/>
    </source>
</evidence>
<dbReference type="CDD" id="cd03233">
    <property type="entry name" value="ABCG_PDR_domain1"/>
    <property type="match status" value="1"/>
</dbReference>
<dbReference type="InterPro" id="IPR003593">
    <property type="entry name" value="AAA+_ATPase"/>
</dbReference>
<dbReference type="GO" id="GO:0005524">
    <property type="term" value="F:ATP binding"/>
    <property type="evidence" value="ECO:0007669"/>
    <property type="project" value="UniProtKB-KW"/>
</dbReference>
<dbReference type="InterPro" id="IPR008010">
    <property type="entry name" value="Tatp1"/>
</dbReference>
<feature type="transmembrane region" description="Helical" evidence="11">
    <location>
        <begin position="2220"/>
        <end position="2241"/>
    </location>
</feature>
<feature type="transmembrane region" description="Helical" evidence="11">
    <location>
        <begin position="2262"/>
        <end position="2288"/>
    </location>
</feature>
<dbReference type="CDD" id="cd03232">
    <property type="entry name" value="ABCG_PDR_domain2"/>
    <property type="match status" value="1"/>
</dbReference>
<feature type="compositionally biased region" description="Basic and acidic residues" evidence="10">
    <location>
        <begin position="928"/>
        <end position="945"/>
    </location>
</feature>
<dbReference type="FunFam" id="3.40.50.300:FF:000881">
    <property type="entry name" value="ABC multidrug transporter A-1"/>
    <property type="match status" value="1"/>
</dbReference>
<dbReference type="InterPro" id="IPR027417">
    <property type="entry name" value="P-loop_NTPase"/>
</dbReference>
<dbReference type="InterPro" id="IPR017871">
    <property type="entry name" value="ABC_transporter-like_CS"/>
</dbReference>
<feature type="compositionally biased region" description="Acidic residues" evidence="10">
    <location>
        <begin position="135"/>
        <end position="149"/>
    </location>
</feature>
<dbReference type="Gene3D" id="3.40.50.300">
    <property type="entry name" value="P-loop containing nucleotide triphosphate hydrolases"/>
    <property type="match status" value="2"/>
</dbReference>
<evidence type="ECO:0000256" key="9">
    <source>
        <dbReference type="SAM" id="Coils"/>
    </source>
</evidence>
<dbReference type="SMART" id="SM00382">
    <property type="entry name" value="AAA"/>
    <property type="match status" value="2"/>
</dbReference>
<dbReference type="OrthoDB" id="245989at2759"/>